<sequence>MNDELLKVIDDMPMEVFERLRTAAEIGKWEDGSELSEEQKESTLQLVMLFQARRLDQNEHFTIAKDGSVIELSKAELKRRFKGDTIASFDEKEL</sequence>
<dbReference type="OrthoDB" id="5616307at2"/>
<dbReference type="EMBL" id="JPEO01000002">
    <property type="protein sequence ID" value="KFZ38412.1"/>
    <property type="molecule type" value="Genomic_DNA"/>
</dbReference>
<keyword evidence="2" id="KW-1185">Reference proteome</keyword>
<evidence type="ECO:0000313" key="1">
    <source>
        <dbReference type="EMBL" id="KFZ38412.1"/>
    </source>
</evidence>
<name>A0A094JGU3_9GAMM</name>
<dbReference type="InterPro" id="IPR009749">
    <property type="entry name" value="DUF1315"/>
</dbReference>
<dbReference type="RefSeq" id="WP_037439579.1">
    <property type="nucleotide sequence ID" value="NZ_JPEO01000002.1"/>
</dbReference>
<proteinExistence type="predicted"/>
<accession>A0A094JGU3</accession>
<gene>
    <name evidence="1" type="ORF">HR45_02905</name>
</gene>
<reference evidence="1 2" key="1">
    <citation type="submission" date="2014-06" db="EMBL/GenBank/DDBJ databases">
        <title>Shewanella sp. YQH10.</title>
        <authorList>
            <person name="Liu Y."/>
            <person name="Zeng R."/>
        </authorList>
    </citation>
    <scope>NUCLEOTIDE SEQUENCE [LARGE SCALE GENOMIC DNA]</scope>
    <source>
        <strain evidence="1 2">YQH10</strain>
    </source>
</reference>
<dbReference type="AlphaFoldDB" id="A0A094JGU3"/>
<dbReference type="Proteomes" id="UP000029264">
    <property type="component" value="Unassembled WGS sequence"/>
</dbReference>
<dbReference type="Pfam" id="PF07023">
    <property type="entry name" value="DUF1315"/>
    <property type="match status" value="1"/>
</dbReference>
<evidence type="ECO:0000313" key="2">
    <source>
        <dbReference type="Proteomes" id="UP000029264"/>
    </source>
</evidence>
<dbReference type="eggNOG" id="COG3139">
    <property type="taxonomic scope" value="Bacteria"/>
</dbReference>
<protein>
    <submittedName>
        <fullName evidence="1">Uncharacterized protein</fullName>
    </submittedName>
</protein>
<organism evidence="1 2">
    <name type="scientific">Shewanella mangrovi</name>
    <dbReference type="NCBI Taxonomy" id="1515746"/>
    <lineage>
        <taxon>Bacteria</taxon>
        <taxon>Pseudomonadati</taxon>
        <taxon>Pseudomonadota</taxon>
        <taxon>Gammaproteobacteria</taxon>
        <taxon>Alteromonadales</taxon>
        <taxon>Shewanellaceae</taxon>
        <taxon>Shewanella</taxon>
    </lineage>
</organism>
<comment type="caution">
    <text evidence="1">The sequence shown here is derived from an EMBL/GenBank/DDBJ whole genome shotgun (WGS) entry which is preliminary data.</text>
</comment>
<dbReference type="STRING" id="1515746.HR45_02905"/>